<dbReference type="EMBL" id="CYKH01000482">
    <property type="protein sequence ID" value="CUF99376.1"/>
    <property type="molecule type" value="Genomic_DNA"/>
</dbReference>
<dbReference type="PROSITE" id="PS50020">
    <property type="entry name" value="WW_DOMAIN_2"/>
    <property type="match status" value="1"/>
</dbReference>
<feature type="domain" description="WW" evidence="2">
    <location>
        <begin position="75"/>
        <end position="108"/>
    </location>
</feature>
<sequence>MSKIKMLRKEAQVALPNSGETYIAEDGTVSMVLDDNHDQDYEPTDQEIKEYAQWLGMEFPEDEELMWLAREGLKAPLPKEWKPCKTDTGDVYYFNFKSGDSIWDHPMDEHFKSKFKTEKDRLKKQKEAGGAYQDTLTKVASRNNIVFTDKGVVKHELTSPVGTPRRDEEEKPLAQQGRGLSSTSAASTPLSTTKADTTSAFTSQQTAAVAKKAPAAASTTITPTTKTAPVATTSVVVKKEVPKPIVYEEAPVADPQPESPRLVSEAEKILQERVRTEAEADHKKKMQNLEDEWSRKTTELRQTADNDVAETKRQLNVNKRNQIAKIEDSLQEEL</sequence>
<feature type="compositionally biased region" description="Basic and acidic residues" evidence="1">
    <location>
        <begin position="292"/>
        <end position="313"/>
    </location>
</feature>
<feature type="compositionally biased region" description="Low complexity" evidence="1">
    <location>
        <begin position="180"/>
        <end position="199"/>
    </location>
</feature>
<dbReference type="Pfam" id="PF00397">
    <property type="entry name" value="WW"/>
    <property type="match status" value="1"/>
</dbReference>
<dbReference type="InterPro" id="IPR036020">
    <property type="entry name" value="WW_dom_sf"/>
</dbReference>
<dbReference type="AlphaFoldDB" id="A0A0S4J0N7"/>
<organism evidence="3 4">
    <name type="scientific">Bodo saltans</name>
    <name type="common">Flagellated protozoan</name>
    <dbReference type="NCBI Taxonomy" id="75058"/>
    <lineage>
        <taxon>Eukaryota</taxon>
        <taxon>Discoba</taxon>
        <taxon>Euglenozoa</taxon>
        <taxon>Kinetoplastea</taxon>
        <taxon>Metakinetoplastina</taxon>
        <taxon>Eubodonida</taxon>
        <taxon>Bodonidae</taxon>
        <taxon>Bodo</taxon>
    </lineage>
</organism>
<dbReference type="Proteomes" id="UP000051952">
    <property type="component" value="Unassembled WGS sequence"/>
</dbReference>
<reference evidence="4" key="1">
    <citation type="submission" date="2015-09" db="EMBL/GenBank/DDBJ databases">
        <authorList>
            <consortium name="Pathogen Informatics"/>
        </authorList>
    </citation>
    <scope>NUCLEOTIDE SEQUENCE [LARGE SCALE GENOMIC DNA]</scope>
    <source>
        <strain evidence="4">Lake Konstanz</strain>
    </source>
</reference>
<gene>
    <name evidence="3" type="ORF">BSAL_04355</name>
</gene>
<dbReference type="SMART" id="SM00456">
    <property type="entry name" value="WW"/>
    <property type="match status" value="1"/>
</dbReference>
<accession>A0A0S4J0N7</accession>
<evidence type="ECO:0000259" key="2">
    <source>
        <dbReference type="PROSITE" id="PS50020"/>
    </source>
</evidence>
<name>A0A0S4J0N7_BODSA</name>
<dbReference type="InterPro" id="IPR053233">
    <property type="entry name" value="ABRA-related"/>
</dbReference>
<dbReference type="Gene3D" id="3.30.1470.10">
    <property type="entry name" value="Photosystem I PsaD, reaction center subunit II"/>
    <property type="match status" value="1"/>
</dbReference>
<evidence type="ECO:0000313" key="3">
    <source>
        <dbReference type="EMBL" id="CUF99376.1"/>
    </source>
</evidence>
<feature type="non-terminal residue" evidence="3">
    <location>
        <position position="334"/>
    </location>
</feature>
<feature type="region of interest" description="Disordered" evidence="1">
    <location>
        <begin position="275"/>
        <end position="321"/>
    </location>
</feature>
<dbReference type="OrthoDB" id="6344460at2759"/>
<feature type="region of interest" description="Disordered" evidence="1">
    <location>
        <begin position="153"/>
        <end position="199"/>
    </location>
</feature>
<dbReference type="SUPFAM" id="SSF51045">
    <property type="entry name" value="WW domain"/>
    <property type="match status" value="1"/>
</dbReference>
<protein>
    <recommendedName>
        <fullName evidence="2">WW domain-containing protein</fullName>
    </recommendedName>
</protein>
<keyword evidence="4" id="KW-1185">Reference proteome</keyword>
<evidence type="ECO:0000256" key="1">
    <source>
        <dbReference type="SAM" id="MobiDB-lite"/>
    </source>
</evidence>
<dbReference type="InterPro" id="IPR001202">
    <property type="entry name" value="WW_dom"/>
</dbReference>
<dbReference type="PANTHER" id="PTHR21715:SF0">
    <property type="entry name" value="RH04127P"/>
    <property type="match status" value="1"/>
</dbReference>
<dbReference type="PANTHER" id="PTHR21715">
    <property type="entry name" value="RH04127P"/>
    <property type="match status" value="1"/>
</dbReference>
<dbReference type="CDD" id="cd00201">
    <property type="entry name" value="WW"/>
    <property type="match status" value="1"/>
</dbReference>
<proteinExistence type="predicted"/>
<dbReference type="VEuPathDB" id="TriTrypDB:BSAL_04355"/>
<evidence type="ECO:0000313" key="4">
    <source>
        <dbReference type="Proteomes" id="UP000051952"/>
    </source>
</evidence>